<dbReference type="OrthoDB" id="2499658at2759"/>
<dbReference type="Pfam" id="PF00780">
    <property type="entry name" value="CNH"/>
    <property type="match status" value="1"/>
</dbReference>
<dbReference type="AlphaFoldDB" id="A0A6H5GP78"/>
<evidence type="ECO:0000313" key="4">
    <source>
        <dbReference type="Proteomes" id="UP000479000"/>
    </source>
</evidence>
<sequence length="204" mass="22767">MLNRRAFSDVLPEAPRGGRRKEEARQVEFVRTGQALKLETIVKGDAPTSLATTGLYKRAPWEPQCFYPDFGHEEISVSEAPTMMTLVDSSGAYSAGGDNLICLGYGRQFDLASERSGEVTRLFTLAEGIKPHLVGALDLYEDEEPELLLCYNMCAFPYVLAFTPDSMEIRLVINGNLVQTMAMPKLRLISSKVCWYRVLLPSIH</sequence>
<dbReference type="InterPro" id="IPR001180">
    <property type="entry name" value="CNH_dom"/>
</dbReference>
<reference evidence="3 4" key="1">
    <citation type="submission" date="2020-02" db="EMBL/GenBank/DDBJ databases">
        <authorList>
            <person name="Ferguson B K."/>
        </authorList>
    </citation>
    <scope>NUCLEOTIDE SEQUENCE [LARGE SCALE GENOMIC DNA]</scope>
</reference>
<keyword evidence="4" id="KW-1185">Reference proteome</keyword>
<evidence type="ECO:0000313" key="3">
    <source>
        <dbReference type="EMBL" id="CAB0005173.1"/>
    </source>
</evidence>
<dbReference type="EMBL" id="CADCXU010015982">
    <property type="protein sequence ID" value="CAB0005173.1"/>
    <property type="molecule type" value="Genomic_DNA"/>
</dbReference>
<evidence type="ECO:0000256" key="1">
    <source>
        <dbReference type="SAM" id="MobiDB-lite"/>
    </source>
</evidence>
<protein>
    <recommendedName>
        <fullName evidence="2">CNH domain-containing protein</fullName>
    </recommendedName>
</protein>
<proteinExistence type="predicted"/>
<feature type="domain" description="CNH" evidence="2">
    <location>
        <begin position="154"/>
        <end position="191"/>
    </location>
</feature>
<organism evidence="3 4">
    <name type="scientific">Nesidiocoris tenuis</name>
    <dbReference type="NCBI Taxonomy" id="355587"/>
    <lineage>
        <taxon>Eukaryota</taxon>
        <taxon>Metazoa</taxon>
        <taxon>Ecdysozoa</taxon>
        <taxon>Arthropoda</taxon>
        <taxon>Hexapoda</taxon>
        <taxon>Insecta</taxon>
        <taxon>Pterygota</taxon>
        <taxon>Neoptera</taxon>
        <taxon>Paraneoptera</taxon>
        <taxon>Hemiptera</taxon>
        <taxon>Heteroptera</taxon>
        <taxon>Panheteroptera</taxon>
        <taxon>Cimicomorpha</taxon>
        <taxon>Miridae</taxon>
        <taxon>Dicyphina</taxon>
        <taxon>Nesidiocoris</taxon>
    </lineage>
</organism>
<name>A0A6H5GP78_9HEMI</name>
<accession>A0A6H5GP78</accession>
<evidence type="ECO:0000259" key="2">
    <source>
        <dbReference type="Pfam" id="PF00780"/>
    </source>
</evidence>
<dbReference type="Proteomes" id="UP000479000">
    <property type="component" value="Unassembled WGS sequence"/>
</dbReference>
<gene>
    <name evidence="3" type="ORF">NTEN_LOCUS10650</name>
</gene>
<feature type="region of interest" description="Disordered" evidence="1">
    <location>
        <begin position="1"/>
        <end position="23"/>
    </location>
</feature>